<dbReference type="Proteomes" id="UP000186106">
    <property type="component" value="Unassembled WGS sequence"/>
</dbReference>
<reference evidence="1 2" key="1">
    <citation type="submission" date="2017-01" db="EMBL/GenBank/DDBJ databases">
        <authorList>
            <person name="Mah S.A."/>
            <person name="Swanson W.J."/>
            <person name="Moy G.W."/>
            <person name="Vacquier V.D."/>
        </authorList>
    </citation>
    <scope>NUCLEOTIDE SEQUENCE [LARGE SCALE GENOMIC DNA]</scope>
    <source>
        <strain evidence="1 2">DSM 16927</strain>
    </source>
</reference>
<name>A0A1N7HSR9_9FLAO</name>
<dbReference type="AlphaFoldDB" id="A0A1N7HSR9"/>
<dbReference type="EMBL" id="FTNZ01000001">
    <property type="protein sequence ID" value="SIS27914.1"/>
    <property type="molecule type" value="Genomic_DNA"/>
</dbReference>
<proteinExistence type="predicted"/>
<evidence type="ECO:0000313" key="2">
    <source>
        <dbReference type="Proteomes" id="UP000186106"/>
    </source>
</evidence>
<sequence length="39" mass="4511">MDLKFAISLLIISNTEFSNQFLSEQLKKKIPQNNISDIE</sequence>
<gene>
    <name evidence="1" type="ORF">SAMN05421768_101118</name>
</gene>
<dbReference type="STRING" id="112234.SAMN05421768_101118"/>
<accession>A0A1N7HSR9</accession>
<organism evidence="1 2">
    <name type="scientific">Chryseobacterium joostei</name>
    <dbReference type="NCBI Taxonomy" id="112234"/>
    <lineage>
        <taxon>Bacteria</taxon>
        <taxon>Pseudomonadati</taxon>
        <taxon>Bacteroidota</taxon>
        <taxon>Flavobacteriia</taxon>
        <taxon>Flavobacteriales</taxon>
        <taxon>Weeksellaceae</taxon>
        <taxon>Chryseobacterium group</taxon>
        <taxon>Chryseobacterium</taxon>
    </lineage>
</organism>
<evidence type="ECO:0000313" key="1">
    <source>
        <dbReference type="EMBL" id="SIS27914.1"/>
    </source>
</evidence>
<protein>
    <submittedName>
        <fullName evidence="1">Uncharacterized protein</fullName>
    </submittedName>
</protein>